<feature type="transmembrane region" description="Helical" evidence="1">
    <location>
        <begin position="6"/>
        <end position="27"/>
    </location>
</feature>
<sequence>MILNSAQIAFTVLCIVFGSAMLGMLISRRLPDHHLSAEAKATVSVSIAVVGTMTALVIGFLISNANAAFNARNATVSLLSSNVSQLDTLLRRYGPEADPIRENLQRFAALKFEDLFAEDPTGKHKVDNPATAKVFDEVEDRLVALKPTDDRQKWLIGEALRLATAVRTARAQLVQQNVNTLPLPFVGVVALWLIVIYGSFGVFAPRNATTVVALLFSVVAVSMAIKLVLDLDNPFDRGIRVTPPPIRISAEPLRQVLETLRQ</sequence>
<accession>A0ABS8KWI5</accession>
<name>A0ABS8KWI5_9HYPH</name>
<comment type="caution">
    <text evidence="2">The sequence shown here is derived from an EMBL/GenBank/DDBJ whole genome shotgun (WGS) entry which is preliminary data.</text>
</comment>
<organism evidence="2 3">
    <name type="scientific">Reyranella aquatilis</name>
    <dbReference type="NCBI Taxonomy" id="2035356"/>
    <lineage>
        <taxon>Bacteria</taxon>
        <taxon>Pseudomonadati</taxon>
        <taxon>Pseudomonadota</taxon>
        <taxon>Alphaproteobacteria</taxon>
        <taxon>Hyphomicrobiales</taxon>
        <taxon>Reyranellaceae</taxon>
        <taxon>Reyranella</taxon>
    </lineage>
</organism>
<evidence type="ECO:0000313" key="3">
    <source>
        <dbReference type="Proteomes" id="UP001198862"/>
    </source>
</evidence>
<evidence type="ECO:0000313" key="2">
    <source>
        <dbReference type="EMBL" id="MCC8430415.1"/>
    </source>
</evidence>
<evidence type="ECO:0008006" key="4">
    <source>
        <dbReference type="Google" id="ProtNLM"/>
    </source>
</evidence>
<protein>
    <recommendedName>
        <fullName evidence="4">DUF4239 domain-containing protein</fullName>
    </recommendedName>
</protein>
<dbReference type="InterPro" id="IPR025333">
    <property type="entry name" value="DUF4239"/>
</dbReference>
<proteinExistence type="predicted"/>
<dbReference type="RefSeq" id="WP_230551576.1">
    <property type="nucleotide sequence ID" value="NZ_JAJISD010000006.1"/>
</dbReference>
<reference evidence="2 3" key="1">
    <citation type="submission" date="2021-11" db="EMBL/GenBank/DDBJ databases">
        <authorList>
            <person name="Lee D.-H."/>
            <person name="Kim S.-B."/>
        </authorList>
    </citation>
    <scope>NUCLEOTIDE SEQUENCE [LARGE SCALE GENOMIC DNA]</scope>
    <source>
        <strain evidence="2 3">KCTC 52223</strain>
    </source>
</reference>
<keyword evidence="1" id="KW-0812">Transmembrane</keyword>
<feature type="transmembrane region" description="Helical" evidence="1">
    <location>
        <begin position="211"/>
        <end position="229"/>
    </location>
</feature>
<keyword evidence="1" id="KW-1133">Transmembrane helix</keyword>
<gene>
    <name evidence="2" type="ORF">LJ725_15680</name>
</gene>
<evidence type="ECO:0000256" key="1">
    <source>
        <dbReference type="SAM" id="Phobius"/>
    </source>
</evidence>
<feature type="transmembrane region" description="Helical" evidence="1">
    <location>
        <begin position="39"/>
        <end position="62"/>
    </location>
</feature>
<dbReference type="EMBL" id="JAJISD010000006">
    <property type="protein sequence ID" value="MCC8430415.1"/>
    <property type="molecule type" value="Genomic_DNA"/>
</dbReference>
<feature type="transmembrane region" description="Helical" evidence="1">
    <location>
        <begin position="183"/>
        <end position="204"/>
    </location>
</feature>
<keyword evidence="3" id="KW-1185">Reference proteome</keyword>
<dbReference type="Pfam" id="PF14023">
    <property type="entry name" value="Bestrophin-like"/>
    <property type="match status" value="1"/>
</dbReference>
<dbReference type="Proteomes" id="UP001198862">
    <property type="component" value="Unassembled WGS sequence"/>
</dbReference>
<keyword evidence="1" id="KW-0472">Membrane</keyword>